<dbReference type="InterPro" id="IPR050697">
    <property type="entry name" value="Adenylyl/Guanylyl_Cyclase_3/4"/>
</dbReference>
<protein>
    <submittedName>
        <fullName evidence="4">Adenylate cyclase</fullName>
        <ecNumber evidence="4">4.6.1.1</ecNumber>
    </submittedName>
</protein>
<dbReference type="Pfam" id="PF00211">
    <property type="entry name" value="Guanylate_cyc"/>
    <property type="match status" value="1"/>
</dbReference>
<keyword evidence="2" id="KW-0812">Transmembrane</keyword>
<keyword evidence="2" id="KW-1133">Transmembrane helix</keyword>
<keyword evidence="4" id="KW-0456">Lyase</keyword>
<feature type="transmembrane region" description="Helical" evidence="2">
    <location>
        <begin position="366"/>
        <end position="384"/>
    </location>
</feature>
<dbReference type="GO" id="GO:0004016">
    <property type="term" value="F:adenylate cyclase activity"/>
    <property type="evidence" value="ECO:0007669"/>
    <property type="project" value="UniProtKB-EC"/>
</dbReference>
<dbReference type="PROSITE" id="PS50005">
    <property type="entry name" value="TPR"/>
    <property type="match status" value="1"/>
</dbReference>
<evidence type="ECO:0000259" key="3">
    <source>
        <dbReference type="PROSITE" id="PS50125"/>
    </source>
</evidence>
<keyword evidence="1" id="KW-0802">TPR repeat</keyword>
<evidence type="ECO:0000256" key="2">
    <source>
        <dbReference type="SAM" id="Phobius"/>
    </source>
</evidence>
<comment type="caution">
    <text evidence="4">The sequence shown here is derived from an EMBL/GenBank/DDBJ whole genome shotgun (WGS) entry which is preliminary data.</text>
</comment>
<dbReference type="PANTHER" id="PTHR43081:SF1">
    <property type="entry name" value="ADENYLATE CYCLASE, TERMINAL-DIFFERENTIATION SPECIFIC"/>
    <property type="match status" value="1"/>
</dbReference>
<dbReference type="PROSITE" id="PS50125">
    <property type="entry name" value="GUANYLATE_CYCLASE_2"/>
    <property type="match status" value="1"/>
</dbReference>
<dbReference type="RefSeq" id="WP_213040117.1">
    <property type="nucleotide sequence ID" value="NZ_CAJNBJ010000001.1"/>
</dbReference>
<keyword evidence="2" id="KW-0472">Membrane</keyword>
<accession>A0ABM8QCR5</accession>
<evidence type="ECO:0000313" key="5">
    <source>
        <dbReference type="Proteomes" id="UP000675880"/>
    </source>
</evidence>
<organism evidence="4 5">
    <name type="scientific">Nitrospira defluvii</name>
    <dbReference type="NCBI Taxonomy" id="330214"/>
    <lineage>
        <taxon>Bacteria</taxon>
        <taxon>Pseudomonadati</taxon>
        <taxon>Nitrospirota</taxon>
        <taxon>Nitrospiria</taxon>
        <taxon>Nitrospirales</taxon>
        <taxon>Nitrospiraceae</taxon>
        <taxon>Nitrospira</taxon>
    </lineage>
</organism>
<dbReference type="Gene3D" id="3.30.70.1230">
    <property type="entry name" value="Nucleotide cyclase"/>
    <property type="match status" value="1"/>
</dbReference>
<dbReference type="SMART" id="SM00044">
    <property type="entry name" value="CYCc"/>
    <property type="match status" value="1"/>
</dbReference>
<dbReference type="InterPro" id="IPR019734">
    <property type="entry name" value="TPR_rpt"/>
</dbReference>
<sequence>MSSSTQTTKILSALAVGLAVCAFVAGLRMTRWFEVAELKALDHLVRRYAEPAKADSNLVLLAIDESSLEAFGRWPWPRDRYGYVVRYLKQAGARAVVFDVMFFEPDENAEEFDQSFADDMRAADNVFLPMLFQAEPGQLPPDLQSRATLKVELPESDRVAAHQGGVKLPIPVLAQQARGLGVINLSADADGPTRRIPLLGQVNGRFVPHLSLAVARYLLGAEGITVKDGRVQIGNTSVPLDADGRLLIRWHGSLEETYHVRKYSIGRVLQAFAQQQKGERPALDATLFKDKVVFIAGTAAGLYDLRVTPFASATPGVLIHMAALDNVLHGQGLQAAPPWFSLTVLLGLCLASAGTFMLFRSYPAKFGVTLGLAVAYYGLVAHAFGGHARWLELVFPEVALVVTFGTAATVEYVTEGKQRRLMRAAFDKYMSSEVVEEIMRNPEAIRLGGEKKEISILFSDIAGFTTISEKMTPEDLVALLNRYLSAMTTIIKTSHRGNVNKYLGDGIMALFGAPLDDPKHASLACYAALDCQAELARLRRIWVEEGLPEIGARIGINSGPCIVGNMGSEERMEYTVTGDSVNLASRLEGASKYYDTLILIGQRTAELAKNDVEVREIDLLRVKGKKEPVVVFELLGRNGQVDEAKRRVVDRYLEGLAAYKQRDFETACTRFTEALAMDPSDGPSRVYVERSTNYRHTPPPADWDGVYEMTSK</sequence>
<dbReference type="CDD" id="cd07302">
    <property type="entry name" value="CHD"/>
    <property type="match status" value="1"/>
</dbReference>
<name>A0ABM8QCR5_9BACT</name>
<dbReference type="SMART" id="SM01080">
    <property type="entry name" value="CHASE2"/>
    <property type="match status" value="1"/>
</dbReference>
<dbReference type="Proteomes" id="UP000675880">
    <property type="component" value="Unassembled WGS sequence"/>
</dbReference>
<reference evidence="4 5" key="1">
    <citation type="submission" date="2021-02" db="EMBL/GenBank/DDBJ databases">
        <authorList>
            <person name="Han P."/>
        </authorList>
    </citation>
    <scope>NUCLEOTIDE SEQUENCE [LARGE SCALE GENOMIC DNA]</scope>
    <source>
        <strain evidence="4">Candidatus Nitrospira sp. ZN2</strain>
    </source>
</reference>
<proteinExistence type="predicted"/>
<dbReference type="EMBL" id="CAJNBJ010000001">
    <property type="protein sequence ID" value="CAE6690169.1"/>
    <property type="molecule type" value="Genomic_DNA"/>
</dbReference>
<dbReference type="SUPFAM" id="SSF55073">
    <property type="entry name" value="Nucleotide cyclase"/>
    <property type="match status" value="1"/>
</dbReference>
<dbReference type="InterPro" id="IPR007890">
    <property type="entry name" value="CHASE2"/>
</dbReference>
<dbReference type="PANTHER" id="PTHR43081">
    <property type="entry name" value="ADENYLATE CYCLASE, TERMINAL-DIFFERENTIATION SPECIFIC-RELATED"/>
    <property type="match status" value="1"/>
</dbReference>
<dbReference type="EC" id="4.6.1.1" evidence="4"/>
<gene>
    <name evidence="4" type="ORF">NSPZN2_10184</name>
</gene>
<feature type="transmembrane region" description="Helical" evidence="2">
    <location>
        <begin position="339"/>
        <end position="359"/>
    </location>
</feature>
<feature type="domain" description="Guanylate cyclase" evidence="3">
    <location>
        <begin position="455"/>
        <end position="588"/>
    </location>
</feature>
<evidence type="ECO:0000256" key="1">
    <source>
        <dbReference type="PROSITE-ProRule" id="PRU00339"/>
    </source>
</evidence>
<dbReference type="InterPro" id="IPR001054">
    <property type="entry name" value="A/G_cyclase"/>
</dbReference>
<dbReference type="InterPro" id="IPR029787">
    <property type="entry name" value="Nucleotide_cyclase"/>
</dbReference>
<dbReference type="Pfam" id="PF05226">
    <property type="entry name" value="CHASE2"/>
    <property type="match status" value="1"/>
</dbReference>
<evidence type="ECO:0000313" key="4">
    <source>
        <dbReference type="EMBL" id="CAE6690169.1"/>
    </source>
</evidence>
<feature type="repeat" description="TPR" evidence="1">
    <location>
        <begin position="648"/>
        <end position="681"/>
    </location>
</feature>
<keyword evidence="5" id="KW-1185">Reference proteome</keyword>